<dbReference type="Gene3D" id="3.30.470.10">
    <property type="match status" value="1"/>
</dbReference>
<evidence type="ECO:0000256" key="7">
    <source>
        <dbReference type="ARBA" id="ARBA00023304"/>
    </source>
</evidence>
<dbReference type="GO" id="GO:0004084">
    <property type="term" value="F:branched-chain-amino-acid transaminase activity"/>
    <property type="evidence" value="ECO:0007669"/>
    <property type="project" value="UniProtKB-EC"/>
</dbReference>
<dbReference type="InterPro" id="IPR043131">
    <property type="entry name" value="BCAT-like_N"/>
</dbReference>
<dbReference type="InterPro" id="IPR005786">
    <property type="entry name" value="B_amino_transII"/>
</dbReference>
<dbReference type="SUPFAM" id="SSF56752">
    <property type="entry name" value="D-aminoacid aminotransferase-like PLP-dependent enzymes"/>
    <property type="match status" value="1"/>
</dbReference>
<comment type="cofactor">
    <cofactor evidence="1 9">
        <name>pyridoxal 5'-phosphate</name>
        <dbReference type="ChEBI" id="CHEBI:597326"/>
    </cofactor>
</comment>
<sequence length="222" mass="24020">MLPCFDEDEMLKLIAKFCSIEKRFISSAKGYSLYLRPMLIGTNGGLGVAAPTEALFLLVGSPVGAYHAQDLSKISIETVSSSTAVRAWPGGPGNKKVGANYAPCLVHEITARQRGYKHVLWLFGAAGHLTEVGTMNIFIVFRREDASGYELATPRLRGTILPGITRDSVLSLAREKLQPTRWSINERDIPMEEVAAASEKGLLAEIFGTGTAAVVTPIRSIN</sequence>
<evidence type="ECO:0000256" key="8">
    <source>
        <dbReference type="RuleBase" id="RU004106"/>
    </source>
</evidence>
<evidence type="ECO:0000256" key="3">
    <source>
        <dbReference type="ARBA" id="ARBA00022576"/>
    </source>
</evidence>
<name>A0A6S6W1P4_9PLEO</name>
<dbReference type="InterPro" id="IPR036038">
    <property type="entry name" value="Aminotransferase-like"/>
</dbReference>
<dbReference type="EC" id="2.6.1.42" evidence="10"/>
<evidence type="ECO:0000256" key="9">
    <source>
        <dbReference type="RuleBase" id="RU004516"/>
    </source>
</evidence>
<dbReference type="GO" id="GO:0009099">
    <property type="term" value="P:L-valine biosynthetic process"/>
    <property type="evidence" value="ECO:0007669"/>
    <property type="project" value="TreeGrafter"/>
</dbReference>
<dbReference type="Gene3D" id="3.20.10.10">
    <property type="entry name" value="D-amino Acid Aminotransferase, subunit A, domain 2"/>
    <property type="match status" value="1"/>
</dbReference>
<comment type="catalytic activity">
    <reaction evidence="10">
        <text>L-isoleucine + 2-oxoglutarate = (S)-3-methyl-2-oxopentanoate + L-glutamate</text>
        <dbReference type="Rhea" id="RHEA:24801"/>
        <dbReference type="ChEBI" id="CHEBI:16810"/>
        <dbReference type="ChEBI" id="CHEBI:29985"/>
        <dbReference type="ChEBI" id="CHEBI:35146"/>
        <dbReference type="ChEBI" id="CHEBI:58045"/>
        <dbReference type="EC" id="2.6.1.42"/>
    </reaction>
</comment>
<evidence type="ECO:0000256" key="1">
    <source>
        <dbReference type="ARBA" id="ARBA00001933"/>
    </source>
</evidence>
<accession>A0A6S6W1P4</accession>
<evidence type="ECO:0000256" key="6">
    <source>
        <dbReference type="ARBA" id="ARBA00022898"/>
    </source>
</evidence>
<dbReference type="AlphaFoldDB" id="A0A6S6W1P4"/>
<keyword evidence="3 10" id="KW-0032">Aminotransferase</keyword>
<gene>
    <name evidence="11" type="ORF">PTTW11_05448</name>
</gene>
<dbReference type="Proteomes" id="UP000472372">
    <property type="component" value="Chromosome 4"/>
</dbReference>
<dbReference type="Pfam" id="PF01063">
    <property type="entry name" value="Aminotran_4"/>
    <property type="match status" value="1"/>
</dbReference>
<dbReference type="GO" id="GO:0005739">
    <property type="term" value="C:mitochondrion"/>
    <property type="evidence" value="ECO:0007669"/>
    <property type="project" value="TreeGrafter"/>
</dbReference>
<dbReference type="PROSITE" id="PS00770">
    <property type="entry name" value="AA_TRANSFER_CLASS_4"/>
    <property type="match status" value="1"/>
</dbReference>
<dbReference type="GO" id="GO:0009098">
    <property type="term" value="P:L-leucine biosynthetic process"/>
    <property type="evidence" value="ECO:0007669"/>
    <property type="project" value="TreeGrafter"/>
</dbReference>
<dbReference type="PANTHER" id="PTHR11825:SF44">
    <property type="entry name" value="BRANCHED-CHAIN-AMINO-ACID AMINOTRANSFERASE"/>
    <property type="match status" value="1"/>
</dbReference>
<dbReference type="InterPro" id="IPR018300">
    <property type="entry name" value="Aminotrans_IV_CS"/>
</dbReference>
<keyword evidence="6 9" id="KW-0663">Pyridoxal phosphate</keyword>
<dbReference type="PANTHER" id="PTHR11825">
    <property type="entry name" value="SUBGROUP IIII AMINOTRANSFERASE"/>
    <property type="match status" value="1"/>
</dbReference>
<keyword evidence="7 10" id="KW-0100">Branched-chain amino acid biosynthesis</keyword>
<reference evidence="11" key="1">
    <citation type="submission" date="2021-02" db="EMBL/GenBank/DDBJ databases">
        <authorList>
            <person name="Syme A R."/>
            <person name="Syme A R."/>
            <person name="Moolhuijzen P."/>
        </authorList>
    </citation>
    <scope>NUCLEOTIDE SEQUENCE</scope>
    <source>
        <strain evidence="11">W1-1</strain>
    </source>
</reference>
<protein>
    <recommendedName>
        <fullName evidence="10">Branched-chain-amino-acid aminotransferase</fullName>
        <ecNumber evidence="10">2.6.1.42</ecNumber>
    </recommendedName>
</protein>
<evidence type="ECO:0000256" key="2">
    <source>
        <dbReference type="ARBA" id="ARBA00009320"/>
    </source>
</evidence>
<keyword evidence="5 10" id="KW-0808">Transferase</keyword>
<dbReference type="InterPro" id="IPR001544">
    <property type="entry name" value="Aminotrans_IV"/>
</dbReference>
<evidence type="ECO:0000256" key="5">
    <source>
        <dbReference type="ARBA" id="ARBA00022679"/>
    </source>
</evidence>
<comment type="catalytic activity">
    <reaction evidence="10">
        <text>L-leucine + 2-oxoglutarate = 4-methyl-2-oxopentanoate + L-glutamate</text>
        <dbReference type="Rhea" id="RHEA:18321"/>
        <dbReference type="ChEBI" id="CHEBI:16810"/>
        <dbReference type="ChEBI" id="CHEBI:17865"/>
        <dbReference type="ChEBI" id="CHEBI:29985"/>
        <dbReference type="ChEBI" id="CHEBI:57427"/>
        <dbReference type="EC" id="2.6.1.42"/>
    </reaction>
</comment>
<evidence type="ECO:0000256" key="10">
    <source>
        <dbReference type="RuleBase" id="RU004517"/>
    </source>
</evidence>
<comment type="catalytic activity">
    <reaction evidence="10">
        <text>L-valine + 2-oxoglutarate = 3-methyl-2-oxobutanoate + L-glutamate</text>
        <dbReference type="Rhea" id="RHEA:24813"/>
        <dbReference type="ChEBI" id="CHEBI:11851"/>
        <dbReference type="ChEBI" id="CHEBI:16810"/>
        <dbReference type="ChEBI" id="CHEBI:29985"/>
        <dbReference type="ChEBI" id="CHEBI:57762"/>
        <dbReference type="EC" id="2.6.1.42"/>
    </reaction>
</comment>
<dbReference type="EMBL" id="HG992980">
    <property type="protein sequence ID" value="CAE7034464.1"/>
    <property type="molecule type" value="Genomic_DNA"/>
</dbReference>
<evidence type="ECO:0000313" key="11">
    <source>
        <dbReference type="EMBL" id="CAE7034464.1"/>
    </source>
</evidence>
<comment type="similarity">
    <text evidence="2 8">Belongs to the class-IV pyridoxal-phosphate-dependent aminotransferase family.</text>
</comment>
<evidence type="ECO:0000256" key="4">
    <source>
        <dbReference type="ARBA" id="ARBA00022605"/>
    </source>
</evidence>
<evidence type="ECO:0000313" key="12">
    <source>
        <dbReference type="Proteomes" id="UP000472372"/>
    </source>
</evidence>
<proteinExistence type="inferred from homology"/>
<dbReference type="InterPro" id="IPR043132">
    <property type="entry name" value="BCAT-like_C"/>
</dbReference>
<organism evidence="11 12">
    <name type="scientific">Pyrenophora teres f. teres</name>
    <dbReference type="NCBI Taxonomy" id="97479"/>
    <lineage>
        <taxon>Eukaryota</taxon>
        <taxon>Fungi</taxon>
        <taxon>Dikarya</taxon>
        <taxon>Ascomycota</taxon>
        <taxon>Pezizomycotina</taxon>
        <taxon>Dothideomycetes</taxon>
        <taxon>Pleosporomycetidae</taxon>
        <taxon>Pleosporales</taxon>
        <taxon>Pleosporineae</taxon>
        <taxon>Pleosporaceae</taxon>
        <taxon>Pyrenophora</taxon>
    </lineage>
</organism>
<keyword evidence="4 10" id="KW-0028">Amino-acid biosynthesis</keyword>